<dbReference type="Proteomes" id="UP000829685">
    <property type="component" value="Unassembled WGS sequence"/>
</dbReference>
<feature type="compositionally biased region" description="Polar residues" evidence="1">
    <location>
        <begin position="14"/>
        <end position="25"/>
    </location>
</feature>
<gene>
    <name evidence="2" type="ORF">JX265_008835</name>
</gene>
<accession>A0A9P9WH18</accession>
<feature type="region of interest" description="Disordered" evidence="1">
    <location>
        <begin position="14"/>
        <end position="51"/>
    </location>
</feature>
<feature type="region of interest" description="Disordered" evidence="1">
    <location>
        <begin position="291"/>
        <end position="345"/>
    </location>
</feature>
<proteinExistence type="predicted"/>
<name>A0A9P9WH18_9PEZI</name>
<feature type="region of interest" description="Disordered" evidence="1">
    <location>
        <begin position="120"/>
        <end position="139"/>
    </location>
</feature>
<feature type="region of interest" description="Disordered" evidence="1">
    <location>
        <begin position="379"/>
        <end position="419"/>
    </location>
</feature>
<dbReference type="EMBL" id="JAFIMR010000025">
    <property type="protein sequence ID" value="KAI1863618.1"/>
    <property type="molecule type" value="Genomic_DNA"/>
</dbReference>
<evidence type="ECO:0000256" key="1">
    <source>
        <dbReference type="SAM" id="MobiDB-lite"/>
    </source>
</evidence>
<dbReference type="AlphaFoldDB" id="A0A9P9WH18"/>
<feature type="compositionally biased region" description="Basic residues" evidence="1">
    <location>
        <begin position="388"/>
        <end position="397"/>
    </location>
</feature>
<organism evidence="2 3">
    <name type="scientific">Neoarthrinium moseri</name>
    <dbReference type="NCBI Taxonomy" id="1658444"/>
    <lineage>
        <taxon>Eukaryota</taxon>
        <taxon>Fungi</taxon>
        <taxon>Dikarya</taxon>
        <taxon>Ascomycota</taxon>
        <taxon>Pezizomycotina</taxon>
        <taxon>Sordariomycetes</taxon>
        <taxon>Xylariomycetidae</taxon>
        <taxon>Amphisphaeriales</taxon>
        <taxon>Apiosporaceae</taxon>
        <taxon>Neoarthrinium</taxon>
    </lineage>
</organism>
<keyword evidence="3" id="KW-1185">Reference proteome</keyword>
<comment type="caution">
    <text evidence="2">The sequence shown here is derived from an EMBL/GenBank/DDBJ whole genome shotgun (WGS) entry which is preliminary data.</text>
</comment>
<protein>
    <submittedName>
        <fullName evidence="2">Uncharacterized protein</fullName>
    </submittedName>
</protein>
<evidence type="ECO:0000313" key="2">
    <source>
        <dbReference type="EMBL" id="KAI1863618.1"/>
    </source>
</evidence>
<feature type="compositionally biased region" description="Basic and acidic residues" evidence="1">
    <location>
        <begin position="324"/>
        <end position="345"/>
    </location>
</feature>
<sequence length="419" mass="46499">MNFQSVIENFFGRSQTPAITASQAPPANPFARPERPGEPTQPAPTSTALQLTQARLPTGDVGPTTTERGFAIVPYVVERAPGTSTKVTLDGQPINVTDPQALAIVQQGIRDGSLAQQGLASSGTTIQSHVPLGPGNDPNSFCNDPKWKFRIMIQWVNEIDRLRPDLEYARAHGWQKHIAKLSRQIGALERQIATRLRKLGHNKVFTELIPAYPQVWKYLDPSYRRRLENFPAAHIPPSRQLEAPACAHAKEEDDNFMSLSSTITNQPRSQAKEAIPHETFDGLPIKREETQAQNTSASNGIRAPQTARPHASQLTAPSSYFDDIPIKRETDHTGPDRSARTRLEADVSVRQATQVPRVVEEVEKIESDDDDCFIVEVRDIKATLPPRRGSRKDRTRSRSSTGAQGHARARVGTPYRDRN</sequence>
<dbReference type="OrthoDB" id="10494603at2759"/>
<evidence type="ECO:0000313" key="3">
    <source>
        <dbReference type="Proteomes" id="UP000829685"/>
    </source>
</evidence>
<reference evidence="2" key="1">
    <citation type="submission" date="2021-03" db="EMBL/GenBank/DDBJ databases">
        <title>Revisited historic fungal species revealed as producer of novel bioactive compounds through whole genome sequencing and comparative genomics.</title>
        <authorList>
            <person name="Vignolle G.A."/>
            <person name="Hochenegger N."/>
            <person name="Mach R.L."/>
            <person name="Mach-Aigner A.R."/>
            <person name="Javad Rahimi M."/>
            <person name="Salim K.A."/>
            <person name="Chan C.M."/>
            <person name="Lim L.B.L."/>
            <person name="Cai F."/>
            <person name="Druzhinina I.S."/>
            <person name="U'Ren J.M."/>
            <person name="Derntl C."/>
        </authorList>
    </citation>
    <scope>NUCLEOTIDE SEQUENCE</scope>
    <source>
        <strain evidence="2">TUCIM 5799</strain>
    </source>
</reference>